<feature type="domain" description="Serpin" evidence="3">
    <location>
        <begin position="10"/>
        <end position="92"/>
    </location>
</feature>
<dbReference type="InterPro" id="IPR036186">
    <property type="entry name" value="Serpin_sf"/>
</dbReference>
<dbReference type="InterPro" id="IPR042178">
    <property type="entry name" value="Serpin_sf_1"/>
</dbReference>
<organism evidence="4 5">
    <name type="scientific">Myodes glareolus</name>
    <name type="common">Bank vole</name>
    <name type="synonym">Clethrionomys glareolus</name>
    <dbReference type="NCBI Taxonomy" id="447135"/>
    <lineage>
        <taxon>Eukaryota</taxon>
        <taxon>Metazoa</taxon>
        <taxon>Chordata</taxon>
        <taxon>Craniata</taxon>
        <taxon>Vertebrata</taxon>
        <taxon>Euteleostomi</taxon>
        <taxon>Mammalia</taxon>
        <taxon>Eutheria</taxon>
        <taxon>Euarchontoglires</taxon>
        <taxon>Glires</taxon>
        <taxon>Rodentia</taxon>
        <taxon>Myomorpha</taxon>
        <taxon>Muroidea</taxon>
        <taxon>Cricetidae</taxon>
        <taxon>Arvicolinae</taxon>
        <taxon>Myodes</taxon>
    </lineage>
</organism>
<dbReference type="Pfam" id="PF00079">
    <property type="entry name" value="Serpin"/>
    <property type="match status" value="1"/>
</dbReference>
<protein>
    <recommendedName>
        <fullName evidence="3">Serpin domain-containing protein</fullName>
    </recommendedName>
</protein>
<dbReference type="GO" id="GO:0005615">
    <property type="term" value="C:extracellular space"/>
    <property type="evidence" value="ECO:0007669"/>
    <property type="project" value="InterPro"/>
</dbReference>
<dbReference type="AlphaFoldDB" id="A0AAW0HIS5"/>
<evidence type="ECO:0000256" key="1">
    <source>
        <dbReference type="ARBA" id="ARBA00022690"/>
    </source>
</evidence>
<evidence type="ECO:0000313" key="4">
    <source>
        <dbReference type="EMBL" id="KAK7802286.1"/>
    </source>
</evidence>
<feature type="non-terminal residue" evidence="4">
    <location>
        <position position="1"/>
    </location>
</feature>
<dbReference type="InterPro" id="IPR023796">
    <property type="entry name" value="Serpin_dom"/>
</dbReference>
<dbReference type="GO" id="GO:0005737">
    <property type="term" value="C:cytoplasm"/>
    <property type="evidence" value="ECO:0007669"/>
    <property type="project" value="TreeGrafter"/>
</dbReference>
<dbReference type="SUPFAM" id="SSF56574">
    <property type="entry name" value="Serpins"/>
    <property type="match status" value="1"/>
</dbReference>
<keyword evidence="5" id="KW-1185">Reference proteome</keyword>
<keyword evidence="1" id="KW-0646">Protease inhibitor</keyword>
<evidence type="ECO:0000256" key="2">
    <source>
        <dbReference type="ARBA" id="ARBA00022900"/>
    </source>
</evidence>
<dbReference type="InterPro" id="IPR000215">
    <property type="entry name" value="Serpin_fam"/>
</dbReference>
<dbReference type="Gene3D" id="3.30.497.10">
    <property type="entry name" value="Antithrombin, subunit I, domain 2"/>
    <property type="match status" value="1"/>
</dbReference>
<dbReference type="Proteomes" id="UP001488838">
    <property type="component" value="Unassembled WGS sequence"/>
</dbReference>
<comment type="caution">
    <text evidence="4">The sequence shown here is derived from an EMBL/GenBank/DDBJ whole genome shotgun (WGS) entry which is preliminary data.</text>
</comment>
<sequence length="126" mass="14127">ALSLDKCRGNGGGDVHQGFQSLLSEVNKTGTQYLLKTANRLFGEKTLDILASFKDFCCKFYEAEMEELDFKGDTKQSRQHINTWVAKKTEGEHRAGFCLFTELGLESRALSLLSRTSALQTHFCVL</sequence>
<name>A0AAW0HIS5_MYOGA</name>
<dbReference type="PANTHER" id="PTHR11461">
    <property type="entry name" value="SERINE PROTEASE INHIBITOR, SERPIN"/>
    <property type="match status" value="1"/>
</dbReference>
<dbReference type="GO" id="GO:0004867">
    <property type="term" value="F:serine-type endopeptidase inhibitor activity"/>
    <property type="evidence" value="ECO:0007669"/>
    <property type="project" value="UniProtKB-KW"/>
</dbReference>
<keyword evidence="2" id="KW-0722">Serine protease inhibitor</keyword>
<dbReference type="EMBL" id="JBBHLL010000468">
    <property type="protein sequence ID" value="KAK7802286.1"/>
    <property type="molecule type" value="Genomic_DNA"/>
</dbReference>
<gene>
    <name evidence="4" type="ORF">U0070_012808</name>
</gene>
<accession>A0AAW0HIS5</accession>
<evidence type="ECO:0000259" key="3">
    <source>
        <dbReference type="Pfam" id="PF00079"/>
    </source>
</evidence>
<reference evidence="4 5" key="1">
    <citation type="journal article" date="2023" name="bioRxiv">
        <title>Conserved and derived expression patterns and positive selection on dental genes reveal complex evolutionary context of ever-growing rodent molars.</title>
        <authorList>
            <person name="Calamari Z.T."/>
            <person name="Song A."/>
            <person name="Cohen E."/>
            <person name="Akter M."/>
            <person name="Roy R.D."/>
            <person name="Hallikas O."/>
            <person name="Christensen M.M."/>
            <person name="Li P."/>
            <person name="Marangoni P."/>
            <person name="Jernvall J."/>
            <person name="Klein O.D."/>
        </authorList>
    </citation>
    <scope>NUCLEOTIDE SEQUENCE [LARGE SCALE GENOMIC DNA]</scope>
    <source>
        <strain evidence="4">V071</strain>
    </source>
</reference>
<evidence type="ECO:0000313" key="5">
    <source>
        <dbReference type="Proteomes" id="UP001488838"/>
    </source>
</evidence>
<proteinExistence type="predicted"/>
<dbReference type="PANTHER" id="PTHR11461:SF204">
    <property type="entry name" value="SERPIN B6"/>
    <property type="match status" value="1"/>
</dbReference>